<dbReference type="SMART" id="SM00490">
    <property type="entry name" value="HELICc"/>
    <property type="match status" value="1"/>
</dbReference>
<keyword evidence="3" id="KW-0067">ATP-binding</keyword>
<dbReference type="EMBL" id="DSDK01000485">
    <property type="protein sequence ID" value="HDR51729.1"/>
    <property type="molecule type" value="Genomic_DNA"/>
</dbReference>
<dbReference type="SUPFAM" id="SSF52540">
    <property type="entry name" value="P-loop containing nucleoside triphosphate hydrolases"/>
    <property type="match status" value="1"/>
</dbReference>
<dbReference type="Proteomes" id="UP000886047">
    <property type="component" value="Unassembled WGS sequence"/>
</dbReference>
<organism evidence="3">
    <name type="scientific">Mariniphaga anaerophila</name>
    <dbReference type="NCBI Taxonomy" id="1484053"/>
    <lineage>
        <taxon>Bacteria</taxon>
        <taxon>Pseudomonadati</taxon>
        <taxon>Bacteroidota</taxon>
        <taxon>Bacteroidia</taxon>
        <taxon>Marinilabiliales</taxon>
        <taxon>Prolixibacteraceae</taxon>
        <taxon>Mariniphaga</taxon>
    </lineage>
</organism>
<dbReference type="GO" id="GO:0016787">
    <property type="term" value="F:hydrolase activity"/>
    <property type="evidence" value="ECO:0007669"/>
    <property type="project" value="UniProtKB-KW"/>
</dbReference>
<feature type="domain" description="Helicase C-terminal" evidence="2">
    <location>
        <begin position="7"/>
        <end position="167"/>
    </location>
</feature>
<dbReference type="CDD" id="cd18793">
    <property type="entry name" value="SF2_C_SNF"/>
    <property type="match status" value="1"/>
</dbReference>
<dbReference type="PANTHER" id="PTHR47958">
    <property type="entry name" value="ATP-DEPENDENT RNA HELICASE DBP3"/>
    <property type="match status" value="1"/>
</dbReference>
<dbReference type="InterPro" id="IPR049730">
    <property type="entry name" value="SNF2/RAD54-like_C"/>
</dbReference>
<keyword evidence="1" id="KW-0378">Hydrolase</keyword>
<evidence type="ECO:0000256" key="1">
    <source>
        <dbReference type="ARBA" id="ARBA00022801"/>
    </source>
</evidence>
<proteinExistence type="predicted"/>
<feature type="non-terminal residue" evidence="3">
    <location>
        <position position="1"/>
    </location>
</feature>
<accession>A0A831LBP6</accession>
<dbReference type="InterPro" id="IPR027417">
    <property type="entry name" value="P-loop_NTPase"/>
</dbReference>
<gene>
    <name evidence="3" type="ORF">ENN90_08970</name>
</gene>
<keyword evidence="3" id="KW-0347">Helicase</keyword>
<name>A0A831LBP6_9BACT</name>
<evidence type="ECO:0000313" key="3">
    <source>
        <dbReference type="EMBL" id="HDR51729.1"/>
    </source>
</evidence>
<keyword evidence="3" id="KW-0547">Nucleotide-binding</keyword>
<comment type="caution">
    <text evidence="3">The sequence shown here is derived from an EMBL/GenBank/DDBJ whole genome shotgun (WGS) entry which is preliminary data.</text>
</comment>
<reference evidence="3" key="1">
    <citation type="journal article" date="2020" name="mSystems">
        <title>Genome- and Community-Level Interaction Insights into Carbon Utilization and Element Cycling Functions of Hydrothermarchaeota in Hydrothermal Sediment.</title>
        <authorList>
            <person name="Zhou Z."/>
            <person name="Liu Y."/>
            <person name="Xu W."/>
            <person name="Pan J."/>
            <person name="Luo Z.H."/>
            <person name="Li M."/>
        </authorList>
    </citation>
    <scope>NUCLEOTIDE SEQUENCE [LARGE SCALE GENOMIC DNA]</scope>
    <source>
        <strain evidence="3">SpSt-1217</strain>
    </source>
</reference>
<dbReference type="InterPro" id="IPR001650">
    <property type="entry name" value="Helicase_C-like"/>
</dbReference>
<dbReference type="Pfam" id="PF00271">
    <property type="entry name" value="Helicase_C"/>
    <property type="match status" value="1"/>
</dbReference>
<dbReference type="Gene3D" id="3.40.50.300">
    <property type="entry name" value="P-loop containing nucleotide triphosphate hydrolases"/>
    <property type="match status" value="1"/>
</dbReference>
<sequence>NINYDPKLDSFIEKIKEQKVLQKNKLIIFTESKETAEYLSENLKTRLNDKVLIYHGGSSEKELKTVISNFDAKARNPKNNYRIIVTTEVLSEGINLHRSNVVINYDIPWNPTRMIQRVGRINRVDTPFNKIYTYNFFPTEEANDIIKLKEAAISKINYFIEMLGNDAKLLTDGEEVKSFELFNKLTSKEFIIGDEDGEESELKYLRVIEDIRDNDRELFAQIKNLPRKARVARKANVAYKLDENALVTYFRKGKLEKFYLASESQNTELDFLTTAKLFEASEKTPGQKIHKDFHELLKSNKAQIEIDLFEKEEVEESTKKGGRDNATRIRKILNAKEMKRYNGFTDTDDEYLAKVRDMLDEGGMPKTVAKRIFTEIKNETNPMKILAAIKRNLPEQFFNPTASAKDVSMSIPKEVILSEYLIK</sequence>
<dbReference type="PROSITE" id="PS51194">
    <property type="entry name" value="HELICASE_CTER"/>
    <property type="match status" value="1"/>
</dbReference>
<protein>
    <submittedName>
        <fullName evidence="3">Helicase</fullName>
    </submittedName>
</protein>
<dbReference type="AlphaFoldDB" id="A0A831LBP6"/>
<dbReference type="GO" id="GO:0004386">
    <property type="term" value="F:helicase activity"/>
    <property type="evidence" value="ECO:0007669"/>
    <property type="project" value="UniProtKB-KW"/>
</dbReference>
<evidence type="ECO:0000259" key="2">
    <source>
        <dbReference type="PROSITE" id="PS51194"/>
    </source>
</evidence>